<evidence type="ECO:0000256" key="1">
    <source>
        <dbReference type="ARBA" id="ARBA00022741"/>
    </source>
</evidence>
<dbReference type="GO" id="GO:0003678">
    <property type="term" value="F:DNA helicase activity"/>
    <property type="evidence" value="ECO:0007669"/>
    <property type="project" value="UniProtKB-ARBA"/>
</dbReference>
<dbReference type="InterPro" id="IPR027417">
    <property type="entry name" value="P-loop_NTPase"/>
</dbReference>
<sequence length="667" mass="76512">MSQRISGSIVSVKGDVLRVKRNDGFFDLTLPSDTNNTYKSPENGMLVFATVSPYMDETRIFSADIPPTYIFLPRKNTIFSIMDQVKLRDKDVFYSHLLARYETTKTIDYKLSVLAHDTERYHLSSPFPTSVISKTKGVAFLKRWNCYVNKKRLQLHDLTNVCNGINSGILHKRLFDNPFSLPIGANHLIRLCRNTGIQCTPIDVEMGLVINTIDALMKKDNSTCIPLDTFDENRREVIITNAAQYHLVVKDKFVTFDYMYDLEYRVAMKLRGDVVKPKVTITEDNYHINDLVAFNRLIISGPAGTGKTTLIRKICEKFEEQKIPYVVVSFTGKAVSRLKEVGVKNAFTMDLLINVKGKKFEQLIIDEVSMVSTILMYRFLRCFSHPYKITLVGDENQLCPIDRGSMFKQLVDADKMHHLHLTTVHRTDRRGVIDLSRYVANGNVDAILFINIITKNSDVLLYGTELKNIVTVILSLISQGVSSSDISLLTPFNKHRSSFNKLLKSMYLAQERVLIHDEWNNEWKRGEKVMMTVNDYDCMVMNGEEGIIIGADISNSVVTIRFPGRDVDLLTQHNVKTRNDRGTTRNLVTSYCITVNKSEGSEWKYVLLFLSDEDRPKFHRSFLTRNLLYTAVTRAKEKLILFCNPIYFHDMMTNSSYQNYELLSLLL</sequence>
<gene>
    <name evidence="4" type="ORF">LCPAC404_02630</name>
</gene>
<protein>
    <submittedName>
        <fullName evidence="4">RecD helicase /ATP-dependent exoDNAse</fullName>
    </submittedName>
</protein>
<keyword evidence="4" id="KW-0347">Helicase</keyword>
<proteinExistence type="predicted"/>
<evidence type="ECO:0000259" key="3">
    <source>
        <dbReference type="SMART" id="SM00382"/>
    </source>
</evidence>
<organism evidence="4">
    <name type="scientific">Pithovirus LCPAC404</name>
    <dbReference type="NCBI Taxonomy" id="2506597"/>
    <lineage>
        <taxon>Viruses</taxon>
        <taxon>Pithoviruses</taxon>
    </lineage>
</organism>
<keyword evidence="4" id="KW-0378">Hydrolase</keyword>
<dbReference type="InterPro" id="IPR027785">
    <property type="entry name" value="UvrD-like_helicase_C"/>
</dbReference>
<dbReference type="EMBL" id="MK500598">
    <property type="protein sequence ID" value="QBK93559.1"/>
    <property type="molecule type" value="Genomic_DNA"/>
</dbReference>
<dbReference type="PANTHER" id="PTHR43788">
    <property type="entry name" value="DNA2/NAM7 HELICASE FAMILY MEMBER"/>
    <property type="match status" value="1"/>
</dbReference>
<name>A0A481ZF54_9VIRU</name>
<dbReference type="Pfam" id="PF13538">
    <property type="entry name" value="UvrD_C_2"/>
    <property type="match status" value="1"/>
</dbReference>
<dbReference type="CDD" id="cd18809">
    <property type="entry name" value="SF1_C_RecD"/>
    <property type="match status" value="1"/>
</dbReference>
<dbReference type="PANTHER" id="PTHR43788:SF6">
    <property type="entry name" value="DNA HELICASE B"/>
    <property type="match status" value="1"/>
</dbReference>
<accession>A0A481ZF54</accession>
<dbReference type="InterPro" id="IPR003593">
    <property type="entry name" value="AAA+_ATPase"/>
</dbReference>
<evidence type="ECO:0000256" key="2">
    <source>
        <dbReference type="ARBA" id="ARBA00022840"/>
    </source>
</evidence>
<feature type="domain" description="AAA+ ATPase" evidence="3">
    <location>
        <begin position="293"/>
        <end position="417"/>
    </location>
</feature>
<dbReference type="Pfam" id="PF13604">
    <property type="entry name" value="AAA_30"/>
    <property type="match status" value="1"/>
</dbReference>
<dbReference type="SMART" id="SM00382">
    <property type="entry name" value="AAA"/>
    <property type="match status" value="1"/>
</dbReference>
<keyword evidence="1" id="KW-0547">Nucleotide-binding</keyword>
<dbReference type="SUPFAM" id="SSF52540">
    <property type="entry name" value="P-loop containing nucleoside triphosphate hydrolases"/>
    <property type="match status" value="1"/>
</dbReference>
<dbReference type="Gene3D" id="2.30.30.940">
    <property type="match status" value="1"/>
</dbReference>
<dbReference type="Gene3D" id="3.40.50.300">
    <property type="entry name" value="P-loop containing nucleotide triphosphate hydrolases"/>
    <property type="match status" value="2"/>
</dbReference>
<dbReference type="GO" id="GO:0005524">
    <property type="term" value="F:ATP binding"/>
    <property type="evidence" value="ECO:0007669"/>
    <property type="project" value="UniProtKB-KW"/>
</dbReference>
<dbReference type="CDD" id="cd17933">
    <property type="entry name" value="DEXSc_RecD-like"/>
    <property type="match status" value="1"/>
</dbReference>
<evidence type="ECO:0000313" key="4">
    <source>
        <dbReference type="EMBL" id="QBK93559.1"/>
    </source>
</evidence>
<dbReference type="InterPro" id="IPR050534">
    <property type="entry name" value="Coronavir_polyprotein_1ab"/>
</dbReference>
<keyword evidence="2" id="KW-0067">ATP-binding</keyword>
<reference evidence="4" key="1">
    <citation type="journal article" date="2019" name="MBio">
        <title>Virus Genomes from Deep Sea Sediments Expand the Ocean Megavirome and Support Independent Origins of Viral Gigantism.</title>
        <authorList>
            <person name="Backstrom D."/>
            <person name="Yutin N."/>
            <person name="Jorgensen S.L."/>
            <person name="Dharamshi J."/>
            <person name="Homa F."/>
            <person name="Zaremba-Niedwiedzka K."/>
            <person name="Spang A."/>
            <person name="Wolf Y.I."/>
            <person name="Koonin E.V."/>
            <person name="Ettema T.J."/>
        </authorList>
    </citation>
    <scope>NUCLEOTIDE SEQUENCE</scope>
</reference>